<sequence length="122" mass="13867">MFGIFSQINFEVINMIRTTRPLPNNLYATIGVRAVRLIHVNEVGNVAILWFKRHSSGVGLSIERFGRFNGNSQTHSHWADGSYHWTHVKHVKNFDAKALSDDDAWKMVTDLFGYDSCTEVVG</sequence>
<keyword evidence="2" id="KW-1185">Reference proteome</keyword>
<accession>A0AAE9YC68</accession>
<dbReference type="Proteomes" id="UP001217198">
    <property type="component" value="Segment"/>
</dbReference>
<dbReference type="EMBL" id="OQ031071">
    <property type="protein sequence ID" value="WCR32869.1"/>
    <property type="molecule type" value="Genomic_DNA"/>
</dbReference>
<organism evidence="1 2">
    <name type="scientific">Klebsiella phage KPP2020</name>
    <dbReference type="NCBI Taxonomy" id="3017288"/>
    <lineage>
        <taxon>Viruses</taxon>
        <taxon>Duplodnaviria</taxon>
        <taxon>Heunggongvirae</taxon>
        <taxon>Uroviricota</taxon>
        <taxon>Caudoviricetes</taxon>
        <taxon>Drexlerviridae</taxon>
        <taxon>Webervirus</taxon>
        <taxon>Webervirus KPP2020</taxon>
    </lineage>
</organism>
<evidence type="ECO:0000313" key="1">
    <source>
        <dbReference type="EMBL" id="WCR32869.1"/>
    </source>
</evidence>
<evidence type="ECO:0000313" key="2">
    <source>
        <dbReference type="Proteomes" id="UP001217198"/>
    </source>
</evidence>
<reference evidence="1" key="1">
    <citation type="submission" date="2022-12" db="EMBL/GenBank/DDBJ databases">
        <authorList>
            <person name="Lee J.-H."/>
            <person name="Jung S.-H."/>
        </authorList>
    </citation>
    <scope>NUCLEOTIDE SEQUENCE</scope>
</reference>
<name>A0AAE9YC68_9CAUD</name>
<proteinExistence type="predicted"/>
<gene>
    <name evidence="1" type="ORF">KPP2020_049</name>
</gene>
<protein>
    <submittedName>
        <fullName evidence="1">Uncharacterized protein</fullName>
    </submittedName>
</protein>